<protein>
    <submittedName>
        <fullName evidence="1">Uncharacterized protein</fullName>
    </submittedName>
</protein>
<reference evidence="1" key="1">
    <citation type="submission" date="2020-06" db="EMBL/GenBank/DDBJ databases">
        <authorList>
            <consortium name="Plant Systems Biology data submission"/>
        </authorList>
    </citation>
    <scope>NUCLEOTIDE SEQUENCE</scope>
    <source>
        <strain evidence="1">D6</strain>
    </source>
</reference>
<proteinExistence type="predicted"/>
<dbReference type="Proteomes" id="UP001153069">
    <property type="component" value="Unassembled WGS sequence"/>
</dbReference>
<name>A0A9N8F4G9_9STRA</name>
<sequence>MLTAGEKVHADGGYPGEPDHIVMPADDISAAFTKLAAQDRGWHETVNHRFKMFNILHRVFRHDVDKHQPAFMAVAVITQLALENGEPLFSVEYSEEDCTL</sequence>
<evidence type="ECO:0000313" key="2">
    <source>
        <dbReference type="Proteomes" id="UP001153069"/>
    </source>
</evidence>
<dbReference type="EMBL" id="CAICTM010003609">
    <property type="protein sequence ID" value="CAB9531504.1"/>
    <property type="molecule type" value="Genomic_DNA"/>
</dbReference>
<dbReference type="AlphaFoldDB" id="A0A9N8F4G9"/>
<dbReference type="OrthoDB" id="10559229at2759"/>
<comment type="caution">
    <text evidence="1">The sequence shown here is derived from an EMBL/GenBank/DDBJ whole genome shotgun (WGS) entry which is preliminary data.</text>
</comment>
<accession>A0A9N8F4G9</accession>
<gene>
    <name evidence="1" type="ORF">SEMRO_3611_G349670.1</name>
</gene>
<evidence type="ECO:0000313" key="1">
    <source>
        <dbReference type="EMBL" id="CAB9531504.1"/>
    </source>
</evidence>
<keyword evidence="2" id="KW-1185">Reference proteome</keyword>
<organism evidence="1 2">
    <name type="scientific">Seminavis robusta</name>
    <dbReference type="NCBI Taxonomy" id="568900"/>
    <lineage>
        <taxon>Eukaryota</taxon>
        <taxon>Sar</taxon>
        <taxon>Stramenopiles</taxon>
        <taxon>Ochrophyta</taxon>
        <taxon>Bacillariophyta</taxon>
        <taxon>Bacillariophyceae</taxon>
        <taxon>Bacillariophycidae</taxon>
        <taxon>Naviculales</taxon>
        <taxon>Naviculaceae</taxon>
        <taxon>Seminavis</taxon>
    </lineage>
</organism>